<comment type="caution">
    <text evidence="1">The sequence shown here is derived from an EMBL/GenBank/DDBJ whole genome shotgun (WGS) entry which is preliminary data.</text>
</comment>
<dbReference type="Proteomes" id="UP000568664">
    <property type="component" value="Unassembled WGS sequence"/>
</dbReference>
<organism evidence="1 2">
    <name type="scientific">Thalassotalea algicola</name>
    <dbReference type="NCBI Taxonomy" id="2716224"/>
    <lineage>
        <taxon>Bacteria</taxon>
        <taxon>Pseudomonadati</taxon>
        <taxon>Pseudomonadota</taxon>
        <taxon>Gammaproteobacteria</taxon>
        <taxon>Alteromonadales</taxon>
        <taxon>Colwelliaceae</taxon>
        <taxon>Thalassotalea</taxon>
    </lineage>
</organism>
<reference evidence="1 2" key="1">
    <citation type="submission" date="2020-04" db="EMBL/GenBank/DDBJ databases">
        <title>Thalassotalea sp. M1531, isolated from the surface of marine red alga.</title>
        <authorList>
            <person name="Pang L."/>
            <person name="Lu D.-C."/>
        </authorList>
    </citation>
    <scope>NUCLEOTIDE SEQUENCE [LARGE SCALE GENOMIC DNA]</scope>
    <source>
        <strain evidence="1 2">M1531</strain>
    </source>
</reference>
<evidence type="ECO:0000313" key="2">
    <source>
        <dbReference type="Proteomes" id="UP000568664"/>
    </source>
</evidence>
<proteinExistence type="predicted"/>
<evidence type="ECO:0000313" key="1">
    <source>
        <dbReference type="EMBL" id="NMP30202.1"/>
    </source>
</evidence>
<gene>
    <name evidence="1" type="ORF">HII17_01395</name>
</gene>
<sequence length="107" mass="12277">MNDAISRCVRIDDWIFEVKMVRALKVDSYGKPYKAIAQMNINGDFAFLDGTLHADDSQFSEQDINTFKAMCATLDVTELRFSDEQFLTEYKEQATGRSFKLPHQNIA</sequence>
<keyword evidence="2" id="KW-1185">Reference proteome</keyword>
<accession>A0A7Y0L9E5</accession>
<dbReference type="RefSeq" id="WP_169073537.1">
    <property type="nucleotide sequence ID" value="NZ_JABBXH010000001.1"/>
</dbReference>
<name>A0A7Y0L9E5_9GAMM</name>
<dbReference type="AlphaFoldDB" id="A0A7Y0L9E5"/>
<protein>
    <submittedName>
        <fullName evidence="1">Uncharacterized protein</fullName>
    </submittedName>
</protein>
<dbReference type="EMBL" id="JABBXH010000001">
    <property type="protein sequence ID" value="NMP30202.1"/>
    <property type="molecule type" value="Genomic_DNA"/>
</dbReference>